<dbReference type="GO" id="GO:0005737">
    <property type="term" value="C:cytoplasm"/>
    <property type="evidence" value="ECO:0007669"/>
    <property type="project" value="TreeGrafter"/>
</dbReference>
<sequence length="258" mass="28423">MQCDEGHAICSSCRDKLAPSGKCHVCSTPIVTYHRCRTMENLLESIRVPCPYADHGCAAMPAYCDAPDHGLFCPHAPLRCPGINCGFLAATIDELLDHFAGVHRRWPPTTRIRAGKAFAVVRLHDGFNLVLATTGDNADDAGRVYLFMMYVTRVSEGRAVTVHFIGRKLAEEGLTCSVMHTRHLYAAGNGGQRESRKRLGSHHRQTDINVECTADLSKGLPHPEDCIPFMVPDYVLGEDHKEDATVKVKVRVSITDAE</sequence>
<evidence type="ECO:0000256" key="3">
    <source>
        <dbReference type="ARBA" id="ARBA00022833"/>
    </source>
</evidence>
<name>A0A835KER3_9POAL</name>
<dbReference type="InterPro" id="IPR052088">
    <property type="entry name" value="E3_ubiquitin-ligase_SINA"/>
</dbReference>
<dbReference type="Gene3D" id="3.30.40.10">
    <property type="entry name" value="Zinc/RING finger domain, C3HC4 (zinc finger)"/>
    <property type="match status" value="1"/>
</dbReference>
<reference evidence="6" key="1">
    <citation type="submission" date="2020-07" db="EMBL/GenBank/DDBJ databases">
        <title>Genome sequence and genetic diversity analysis of an under-domesticated orphan crop, white fonio (Digitaria exilis).</title>
        <authorList>
            <person name="Bennetzen J.L."/>
            <person name="Chen S."/>
            <person name="Ma X."/>
            <person name="Wang X."/>
            <person name="Yssel A.E.J."/>
            <person name="Chaluvadi S.R."/>
            <person name="Johnson M."/>
            <person name="Gangashetty P."/>
            <person name="Hamidou F."/>
            <person name="Sanogo M.D."/>
            <person name="Zwaenepoel A."/>
            <person name="Wallace J."/>
            <person name="Van De Peer Y."/>
            <person name="Van Deynze A."/>
        </authorList>
    </citation>
    <scope>NUCLEOTIDE SEQUENCE</scope>
    <source>
        <tissue evidence="6">Leaves</tissue>
    </source>
</reference>
<comment type="caution">
    <text evidence="6">The sequence shown here is derived from an EMBL/GenBank/DDBJ whole genome shotgun (WGS) entry which is preliminary data.</text>
</comment>
<feature type="domain" description="SIAH-type" evidence="5">
    <location>
        <begin position="45"/>
        <end position="104"/>
    </location>
</feature>
<evidence type="ECO:0000313" key="6">
    <source>
        <dbReference type="EMBL" id="KAF8725901.1"/>
    </source>
</evidence>
<evidence type="ECO:0000256" key="1">
    <source>
        <dbReference type="ARBA" id="ARBA00022723"/>
    </source>
</evidence>
<dbReference type="OrthoDB" id="675760at2759"/>
<keyword evidence="1" id="KW-0479">Metal-binding</keyword>
<proteinExistence type="predicted"/>
<dbReference type="InterPro" id="IPR013083">
    <property type="entry name" value="Znf_RING/FYVE/PHD"/>
</dbReference>
<dbReference type="PROSITE" id="PS51081">
    <property type="entry name" value="ZF_SIAH"/>
    <property type="match status" value="1"/>
</dbReference>
<keyword evidence="3" id="KW-0862">Zinc</keyword>
<dbReference type="AlphaFoldDB" id="A0A835KER3"/>
<dbReference type="GO" id="GO:0016567">
    <property type="term" value="P:protein ubiquitination"/>
    <property type="evidence" value="ECO:0007669"/>
    <property type="project" value="UniProtKB-UniPathway"/>
</dbReference>
<evidence type="ECO:0000256" key="4">
    <source>
        <dbReference type="PROSITE-ProRule" id="PRU00455"/>
    </source>
</evidence>
<gene>
    <name evidence="6" type="ORF">HU200_020469</name>
</gene>
<dbReference type="GO" id="GO:0008270">
    <property type="term" value="F:zinc ion binding"/>
    <property type="evidence" value="ECO:0007669"/>
    <property type="project" value="UniProtKB-KW"/>
</dbReference>
<organism evidence="6 7">
    <name type="scientific">Digitaria exilis</name>
    <dbReference type="NCBI Taxonomy" id="1010633"/>
    <lineage>
        <taxon>Eukaryota</taxon>
        <taxon>Viridiplantae</taxon>
        <taxon>Streptophyta</taxon>
        <taxon>Embryophyta</taxon>
        <taxon>Tracheophyta</taxon>
        <taxon>Spermatophyta</taxon>
        <taxon>Magnoliopsida</taxon>
        <taxon>Liliopsida</taxon>
        <taxon>Poales</taxon>
        <taxon>Poaceae</taxon>
        <taxon>PACMAD clade</taxon>
        <taxon>Panicoideae</taxon>
        <taxon>Panicodae</taxon>
        <taxon>Paniceae</taxon>
        <taxon>Anthephorinae</taxon>
        <taxon>Digitaria</taxon>
    </lineage>
</organism>
<evidence type="ECO:0000256" key="2">
    <source>
        <dbReference type="ARBA" id="ARBA00022771"/>
    </source>
</evidence>
<dbReference type="PANTHER" id="PTHR10315">
    <property type="entry name" value="E3 UBIQUITIN PROTEIN LIGASE SIAH"/>
    <property type="match status" value="1"/>
</dbReference>
<dbReference type="UniPathway" id="UPA00143"/>
<accession>A0A835KER3</accession>
<dbReference type="SUPFAM" id="SSF49599">
    <property type="entry name" value="TRAF domain-like"/>
    <property type="match status" value="1"/>
</dbReference>
<dbReference type="InterPro" id="IPR013010">
    <property type="entry name" value="Znf_SIAH"/>
</dbReference>
<dbReference type="Proteomes" id="UP000636709">
    <property type="component" value="Unassembled WGS sequence"/>
</dbReference>
<protein>
    <recommendedName>
        <fullName evidence="5">SIAH-type domain-containing protein</fullName>
    </recommendedName>
</protein>
<evidence type="ECO:0000313" key="7">
    <source>
        <dbReference type="Proteomes" id="UP000636709"/>
    </source>
</evidence>
<keyword evidence="2 4" id="KW-0863">Zinc-finger</keyword>
<keyword evidence="7" id="KW-1185">Reference proteome</keyword>
<evidence type="ECO:0000259" key="5">
    <source>
        <dbReference type="PROSITE" id="PS51081"/>
    </source>
</evidence>
<dbReference type="EMBL" id="JACEFO010001653">
    <property type="protein sequence ID" value="KAF8725901.1"/>
    <property type="molecule type" value="Genomic_DNA"/>
</dbReference>
<dbReference type="PANTHER" id="PTHR10315:SF96">
    <property type="entry name" value="SIAH-TYPE DOMAIN-CONTAINING PROTEIN"/>
    <property type="match status" value="1"/>
</dbReference>
<dbReference type="GO" id="GO:0061630">
    <property type="term" value="F:ubiquitin protein ligase activity"/>
    <property type="evidence" value="ECO:0007669"/>
    <property type="project" value="TreeGrafter"/>
</dbReference>